<dbReference type="PIRSF" id="PIRSF005799">
    <property type="entry name" value="UDP-gal_transpt"/>
    <property type="match status" value="1"/>
</dbReference>
<keyword evidence="6 7" id="KW-0472">Membrane</keyword>
<evidence type="ECO:0000256" key="1">
    <source>
        <dbReference type="ARBA" id="ARBA00004141"/>
    </source>
</evidence>
<feature type="transmembrane region" description="Helical" evidence="7">
    <location>
        <begin position="280"/>
        <end position="300"/>
    </location>
</feature>
<dbReference type="SUPFAM" id="SSF103481">
    <property type="entry name" value="Multidrug resistance efflux transporter EmrE"/>
    <property type="match status" value="1"/>
</dbReference>
<dbReference type="InterPro" id="IPR007271">
    <property type="entry name" value="Nuc_sug_transpt"/>
</dbReference>
<evidence type="ECO:0000313" key="8">
    <source>
        <dbReference type="Proteomes" id="UP000192223"/>
    </source>
</evidence>
<protein>
    <submittedName>
        <fullName evidence="9">UDP-galactose transporter senju</fullName>
    </submittedName>
</protein>
<dbReference type="Proteomes" id="UP000192223">
    <property type="component" value="Unplaced"/>
</dbReference>
<evidence type="ECO:0000256" key="3">
    <source>
        <dbReference type="ARBA" id="ARBA00022597"/>
    </source>
</evidence>
<dbReference type="RefSeq" id="XP_018333960.1">
    <property type="nucleotide sequence ID" value="XM_018478458.1"/>
</dbReference>
<feature type="transmembrane region" description="Helical" evidence="7">
    <location>
        <begin position="181"/>
        <end position="202"/>
    </location>
</feature>
<gene>
    <name evidence="9" type="primary">LOC108743051</name>
</gene>
<dbReference type="InParanoid" id="A0A1W4XNJ7"/>
<organism evidence="8 9">
    <name type="scientific">Agrilus planipennis</name>
    <name type="common">Emerald ash borer</name>
    <name type="synonym">Agrilus marcopoli</name>
    <dbReference type="NCBI Taxonomy" id="224129"/>
    <lineage>
        <taxon>Eukaryota</taxon>
        <taxon>Metazoa</taxon>
        <taxon>Ecdysozoa</taxon>
        <taxon>Arthropoda</taxon>
        <taxon>Hexapoda</taxon>
        <taxon>Insecta</taxon>
        <taxon>Pterygota</taxon>
        <taxon>Neoptera</taxon>
        <taxon>Endopterygota</taxon>
        <taxon>Coleoptera</taxon>
        <taxon>Polyphaga</taxon>
        <taxon>Elateriformia</taxon>
        <taxon>Buprestoidea</taxon>
        <taxon>Buprestidae</taxon>
        <taxon>Agrilinae</taxon>
        <taxon>Agrilus</taxon>
    </lineage>
</organism>
<feature type="transmembrane region" description="Helical" evidence="7">
    <location>
        <begin position="254"/>
        <end position="273"/>
    </location>
</feature>
<sequence length="345" mass="39618">MVEVKWKVLFPNKVSVLVFIFYIVLFVNQGILVTASQSLDNNYNYDIAAVVLLTEALKLWICTLLYCKDNSISNLFHAVLKSRKVMGLYFIPAFLYCLYNNLSFIDLAVFDPTTYYLMLQLRVVVTAVLFQLIFRKKLTTLQWISLLLLTCGCMLKQVNLFNWETGSRNEHKKSFHLNFDLYTIYILVQVFCSCLAGVYNEYLLKEPGATVDIYIQNIFMYLNSIVCNSLLLLIEGNILNVFTWESLKIIFEYKVVLVMVNNAAIGIITSFFLKNLNSILKTFASALELILTAVFCYILFGIPIYVNTVLSILVVMVAIVLYSQNPVLNVARKNDKEDELLMEKV</sequence>
<keyword evidence="5 7" id="KW-1133">Transmembrane helix</keyword>
<evidence type="ECO:0000256" key="7">
    <source>
        <dbReference type="SAM" id="Phobius"/>
    </source>
</evidence>
<evidence type="ECO:0000256" key="2">
    <source>
        <dbReference type="ARBA" id="ARBA00009976"/>
    </source>
</evidence>
<name>A0A1W4XNJ7_AGRPL</name>
<feature type="transmembrane region" description="Helical" evidence="7">
    <location>
        <begin position="47"/>
        <end position="67"/>
    </location>
</feature>
<comment type="subcellular location">
    <subcellularLocation>
        <location evidence="1">Membrane</location>
        <topology evidence="1">Multi-pass membrane protein</topology>
    </subcellularLocation>
</comment>
<feature type="transmembrane region" description="Helical" evidence="7">
    <location>
        <begin position="141"/>
        <end position="161"/>
    </location>
</feature>
<feature type="transmembrane region" description="Helical" evidence="7">
    <location>
        <begin position="115"/>
        <end position="134"/>
    </location>
</feature>
<dbReference type="CTD" id="33734"/>
<accession>A0A1W4XNJ7</accession>
<dbReference type="GeneID" id="108743051"/>
<feature type="transmembrane region" description="Helical" evidence="7">
    <location>
        <begin position="88"/>
        <end position="109"/>
    </location>
</feature>
<keyword evidence="8" id="KW-1185">Reference proteome</keyword>
<dbReference type="FunCoup" id="A0A1W4XNJ7">
    <property type="interactions" value="657"/>
</dbReference>
<dbReference type="GO" id="GO:0015165">
    <property type="term" value="F:pyrimidine nucleotide-sugar transmembrane transporter activity"/>
    <property type="evidence" value="ECO:0007669"/>
    <property type="project" value="InterPro"/>
</dbReference>
<evidence type="ECO:0000256" key="4">
    <source>
        <dbReference type="ARBA" id="ARBA00022692"/>
    </source>
</evidence>
<dbReference type="GO" id="GO:0000139">
    <property type="term" value="C:Golgi membrane"/>
    <property type="evidence" value="ECO:0007669"/>
    <property type="project" value="InterPro"/>
</dbReference>
<feature type="transmembrane region" description="Helical" evidence="7">
    <location>
        <begin position="214"/>
        <end position="234"/>
    </location>
</feature>
<evidence type="ECO:0000256" key="6">
    <source>
        <dbReference type="ARBA" id="ARBA00023136"/>
    </source>
</evidence>
<dbReference type="InterPro" id="IPR037185">
    <property type="entry name" value="EmrE-like"/>
</dbReference>
<evidence type="ECO:0000313" key="9">
    <source>
        <dbReference type="RefSeq" id="XP_018333960.1"/>
    </source>
</evidence>
<comment type="similarity">
    <text evidence="2">Belongs to the nucleotide-sugar transporter family. SLC35A subfamily.</text>
</comment>
<evidence type="ECO:0000256" key="5">
    <source>
        <dbReference type="ARBA" id="ARBA00022989"/>
    </source>
</evidence>
<proteinExistence type="inferred from homology"/>
<dbReference type="Pfam" id="PF04142">
    <property type="entry name" value="Nuc_sug_transp"/>
    <property type="match status" value="1"/>
</dbReference>
<dbReference type="KEGG" id="apln:108743051"/>
<reference evidence="9" key="1">
    <citation type="submission" date="2025-08" db="UniProtKB">
        <authorList>
            <consortium name="RefSeq"/>
        </authorList>
    </citation>
    <scope>IDENTIFICATION</scope>
    <source>
        <tissue evidence="9">Entire body</tissue>
    </source>
</reference>
<dbReference type="NCBIfam" id="TIGR00803">
    <property type="entry name" value="nst"/>
    <property type="match status" value="1"/>
</dbReference>
<dbReference type="PANTHER" id="PTHR10231">
    <property type="entry name" value="NUCLEOTIDE-SUGAR TRANSMEMBRANE TRANSPORTER"/>
    <property type="match status" value="1"/>
</dbReference>
<keyword evidence="3" id="KW-0813">Transport</keyword>
<dbReference type="OrthoDB" id="419167at2759"/>
<dbReference type="AlphaFoldDB" id="A0A1W4XNJ7"/>
<keyword evidence="4 7" id="KW-0812">Transmembrane</keyword>
<dbReference type="STRING" id="224129.A0A1W4XNJ7"/>
<feature type="transmembrane region" description="Helical" evidence="7">
    <location>
        <begin position="14"/>
        <end position="35"/>
    </location>
</feature>
<feature type="transmembrane region" description="Helical" evidence="7">
    <location>
        <begin position="306"/>
        <end position="323"/>
    </location>
</feature>
<keyword evidence="3" id="KW-0762">Sugar transport</keyword>